<evidence type="ECO:0000256" key="3">
    <source>
        <dbReference type="ARBA" id="ARBA00022705"/>
    </source>
</evidence>
<dbReference type="GO" id="GO:0003887">
    <property type="term" value="F:DNA-directed DNA polymerase activity"/>
    <property type="evidence" value="ECO:0007669"/>
    <property type="project" value="TreeGrafter"/>
</dbReference>
<dbReference type="InterPro" id="IPR041913">
    <property type="entry name" value="POLD3_sf"/>
</dbReference>
<proteinExistence type="predicted"/>
<evidence type="ECO:0000256" key="4">
    <source>
        <dbReference type="ARBA" id="ARBA00023242"/>
    </source>
</evidence>
<dbReference type="InterPro" id="IPR019038">
    <property type="entry name" value="POLD3"/>
</dbReference>
<dbReference type="Pfam" id="PF09507">
    <property type="entry name" value="CDC27"/>
    <property type="match status" value="1"/>
</dbReference>
<feature type="compositionally biased region" description="Basic and acidic residues" evidence="5">
    <location>
        <begin position="199"/>
        <end position="221"/>
    </location>
</feature>
<dbReference type="GO" id="GO:0006297">
    <property type="term" value="P:nucleotide-excision repair, DNA gap filling"/>
    <property type="evidence" value="ECO:0007669"/>
    <property type="project" value="TreeGrafter"/>
</dbReference>
<evidence type="ECO:0000256" key="5">
    <source>
        <dbReference type="SAM" id="MobiDB-lite"/>
    </source>
</evidence>
<name>A0A1Y1MMM8_PHOPY</name>
<dbReference type="GO" id="GO:1904161">
    <property type="term" value="P:DNA synthesis involved in UV-damage excision repair"/>
    <property type="evidence" value="ECO:0007669"/>
    <property type="project" value="TreeGrafter"/>
</dbReference>
<dbReference type="PANTHER" id="PTHR17598">
    <property type="entry name" value="DNA POLYMERASE DELTA SUBUNIT 3"/>
    <property type="match status" value="1"/>
</dbReference>
<dbReference type="AlphaFoldDB" id="A0A1Y1MMM8"/>
<evidence type="ECO:0000256" key="2">
    <source>
        <dbReference type="ARBA" id="ARBA00017589"/>
    </source>
</evidence>
<sequence>MNMDTETINNHLKKLEELVIDEDKIVTVPSLCTTFNVTAKESKLLLDQFIETNRKAHPRSLALTYILSGLREHKTPTVSIVKEDKLDEKKALYTGEPLCTIYSVQKCKEIDFNSVTLIDCFDVSKSRESPIKGSIVSSNCIKRQLKTKPVVTSIVKPTPPTKVPPKIPVVENGIKHSPKSASVKPGSSRKGSSVAELFKNVEPKSKSTTEATESIKTETRNSEITSSIQHLVDSDDDSDVVKPTPEPTSSKKRKSTKKSTNSKQRKRIVVQEESDEDMFASDDEEKEELSRKRKNVIEDSEEDEPVAKPEPAPKNKKRKLVDKTFEDEEGYVITRKEWVEVSGSEDEEKAEVVSEKGDVAKVEVKKVEEKKGDKSEVNKNEKAVNGRAQKGKKAVPTNQPTLMNFFKKK</sequence>
<dbReference type="Gene3D" id="3.90.1030.20">
    <property type="entry name" value="DNA polymerase delta, p66 (Cdc27) subunit, wHTH domain"/>
    <property type="match status" value="1"/>
</dbReference>
<dbReference type="PANTHER" id="PTHR17598:SF13">
    <property type="entry name" value="DNA POLYMERASE DELTA SUBUNIT 3"/>
    <property type="match status" value="1"/>
</dbReference>
<accession>A0A1Y1MMM8</accession>
<reference evidence="6" key="1">
    <citation type="journal article" date="2016" name="Sci. Rep.">
        <title>Molecular characterization of firefly nuptial gifts: a multi-omics approach sheds light on postcopulatory sexual selection.</title>
        <authorList>
            <person name="Al-Wathiqui N."/>
            <person name="Fallon T.R."/>
            <person name="South A."/>
            <person name="Weng J.K."/>
            <person name="Lewis S.M."/>
        </authorList>
    </citation>
    <scope>NUCLEOTIDE SEQUENCE</scope>
</reference>
<feature type="compositionally biased region" description="Pro residues" evidence="5">
    <location>
        <begin position="157"/>
        <end position="167"/>
    </location>
</feature>
<feature type="region of interest" description="Disordered" evidence="5">
    <location>
        <begin position="370"/>
        <end position="409"/>
    </location>
</feature>
<organism evidence="6">
    <name type="scientific">Photinus pyralis</name>
    <name type="common">Common eastern firefly</name>
    <name type="synonym">Lampyris pyralis</name>
    <dbReference type="NCBI Taxonomy" id="7054"/>
    <lineage>
        <taxon>Eukaryota</taxon>
        <taxon>Metazoa</taxon>
        <taxon>Ecdysozoa</taxon>
        <taxon>Arthropoda</taxon>
        <taxon>Hexapoda</taxon>
        <taxon>Insecta</taxon>
        <taxon>Pterygota</taxon>
        <taxon>Neoptera</taxon>
        <taxon>Endopterygota</taxon>
        <taxon>Coleoptera</taxon>
        <taxon>Polyphaga</taxon>
        <taxon>Elateriformia</taxon>
        <taxon>Elateroidea</taxon>
        <taxon>Lampyridae</taxon>
        <taxon>Lampyrinae</taxon>
        <taxon>Photinus</taxon>
    </lineage>
</organism>
<dbReference type="GO" id="GO:0006271">
    <property type="term" value="P:DNA strand elongation involved in DNA replication"/>
    <property type="evidence" value="ECO:0007669"/>
    <property type="project" value="TreeGrafter"/>
</dbReference>
<protein>
    <recommendedName>
        <fullName evidence="2">DNA polymerase delta subunit 3</fullName>
    </recommendedName>
</protein>
<feature type="compositionally biased region" description="Basic and acidic residues" evidence="5">
    <location>
        <begin position="370"/>
        <end position="384"/>
    </location>
</feature>
<dbReference type="GO" id="GO:0043625">
    <property type="term" value="C:delta DNA polymerase complex"/>
    <property type="evidence" value="ECO:0007669"/>
    <property type="project" value="InterPro"/>
</dbReference>
<comment type="subcellular location">
    <subcellularLocation>
        <location evidence="1">Nucleus</location>
    </subcellularLocation>
</comment>
<keyword evidence="4" id="KW-0539">Nucleus</keyword>
<feature type="compositionally biased region" description="Acidic residues" evidence="5">
    <location>
        <begin position="272"/>
        <end position="287"/>
    </location>
</feature>
<feature type="region of interest" description="Disordered" evidence="5">
    <location>
        <begin position="156"/>
        <end position="321"/>
    </location>
</feature>
<evidence type="ECO:0000256" key="1">
    <source>
        <dbReference type="ARBA" id="ARBA00004123"/>
    </source>
</evidence>
<dbReference type="EMBL" id="GEZM01029774">
    <property type="protein sequence ID" value="JAV85940.1"/>
    <property type="molecule type" value="Transcribed_RNA"/>
</dbReference>
<keyword evidence="3" id="KW-0235">DNA replication</keyword>
<evidence type="ECO:0000313" key="6">
    <source>
        <dbReference type="EMBL" id="JAV85940.1"/>
    </source>
</evidence>